<dbReference type="InterPro" id="IPR036328">
    <property type="entry name" value="MliC_sf"/>
</dbReference>
<name>A0A1E5IRV2_SHECO</name>
<comment type="caution">
    <text evidence="7">The sequence shown here is derived from an EMBL/GenBank/DDBJ whole genome shotgun (WGS) entry which is preliminary data.</text>
</comment>
<dbReference type="AlphaFoldDB" id="A0A1E5IRV2"/>
<protein>
    <recommendedName>
        <fullName evidence="6">C-type lysozyme inhibitor domain-containing protein</fullName>
    </recommendedName>
</protein>
<dbReference type="STRING" id="23.BEL05_13675"/>
<organism evidence="7 8">
    <name type="scientific">Shewanella colwelliana</name>
    <name type="common">Alteromonas colwelliana</name>
    <dbReference type="NCBI Taxonomy" id="23"/>
    <lineage>
        <taxon>Bacteria</taxon>
        <taxon>Pseudomonadati</taxon>
        <taxon>Pseudomonadota</taxon>
        <taxon>Gammaproteobacteria</taxon>
        <taxon>Alteromonadales</taxon>
        <taxon>Shewanellaceae</taxon>
        <taxon>Shewanella</taxon>
    </lineage>
</organism>
<accession>A0A1E5IRV2</accession>
<keyword evidence="2" id="KW-0472">Membrane</keyword>
<evidence type="ECO:0000313" key="7">
    <source>
        <dbReference type="EMBL" id="OEG73312.1"/>
    </source>
</evidence>
<evidence type="ECO:0000256" key="5">
    <source>
        <dbReference type="SAM" id="SignalP"/>
    </source>
</evidence>
<feature type="chain" id="PRO_5009179018" description="C-type lysozyme inhibitor domain-containing protein" evidence="5">
    <location>
        <begin position="28"/>
        <end position="216"/>
    </location>
</feature>
<dbReference type="RefSeq" id="WP_069671489.1">
    <property type="nucleotide sequence ID" value="NZ_MCBT01000043.1"/>
</dbReference>
<dbReference type="SUPFAM" id="SSF141488">
    <property type="entry name" value="YdhA-like"/>
    <property type="match status" value="1"/>
</dbReference>
<reference evidence="7 8" key="1">
    <citation type="submission" date="2016-07" db="EMBL/GenBank/DDBJ databases">
        <title>Whole-genome of two Shewanella species isolated from a digestive organ of sea cucumber Apostichopus japonicus Selenka 1867.</title>
        <authorList>
            <person name="Hong H.-H."/>
            <person name="Choi H."/>
            <person name="Cheon S."/>
            <person name="Oh J.-S."/>
            <person name="Lee H.-G."/>
            <person name="Park C."/>
        </authorList>
    </citation>
    <scope>NUCLEOTIDE SEQUENCE [LARGE SCALE GENOMIC DNA]</scope>
    <source>
        <strain evidence="7 8">CSB03KR</strain>
    </source>
</reference>
<sequence length="216" mass="23945">MLDAATSIRHLLLLIASSLLLSCASQADVPRNNTQPNQADASPSYHCDSASLSSIESLICQTPQLAMLDRQLADVYSLATAKAHNEHPPVLKAEQQGWIKGRNDCWKSDDKANCVALNYQSRIVELQARYRLMESSGPFYYRCDNQATNEVVVTYFDTDPASLIAEYGDSVSLMVSEPSASGAKYQGQNEQLWEHHGEALITWGYQAPQMKCIKLD</sequence>
<feature type="domain" description="C-type lysozyme inhibitor" evidence="6">
    <location>
        <begin position="141"/>
        <end position="208"/>
    </location>
</feature>
<proteinExistence type="predicted"/>
<evidence type="ECO:0000256" key="2">
    <source>
        <dbReference type="ARBA" id="ARBA00023136"/>
    </source>
</evidence>
<dbReference type="Proteomes" id="UP000095230">
    <property type="component" value="Unassembled WGS sequence"/>
</dbReference>
<dbReference type="EMBL" id="MCBT01000043">
    <property type="protein sequence ID" value="OEG73312.1"/>
    <property type="molecule type" value="Genomic_DNA"/>
</dbReference>
<dbReference type="Pfam" id="PF09864">
    <property type="entry name" value="MliC"/>
    <property type="match status" value="1"/>
</dbReference>
<feature type="signal peptide" evidence="5">
    <location>
        <begin position="1"/>
        <end position="27"/>
    </location>
</feature>
<evidence type="ECO:0000256" key="4">
    <source>
        <dbReference type="ARBA" id="ARBA00023288"/>
    </source>
</evidence>
<gene>
    <name evidence="7" type="ORF">BEL05_13675</name>
</gene>
<evidence type="ECO:0000259" key="6">
    <source>
        <dbReference type="Pfam" id="PF09864"/>
    </source>
</evidence>
<dbReference type="OrthoDB" id="5565855at2"/>
<evidence type="ECO:0000256" key="1">
    <source>
        <dbReference type="ARBA" id="ARBA00022729"/>
    </source>
</evidence>
<dbReference type="PANTHER" id="PTHR37549:SF1">
    <property type="entry name" value="LIPOPROTEIN LPRI"/>
    <property type="match status" value="1"/>
</dbReference>
<keyword evidence="4" id="KW-0449">Lipoprotein</keyword>
<evidence type="ECO:0000313" key="8">
    <source>
        <dbReference type="Proteomes" id="UP000095230"/>
    </source>
</evidence>
<dbReference type="GO" id="GO:0005576">
    <property type="term" value="C:extracellular region"/>
    <property type="evidence" value="ECO:0007669"/>
    <property type="project" value="TreeGrafter"/>
</dbReference>
<dbReference type="InterPro" id="IPR018660">
    <property type="entry name" value="MliC"/>
</dbReference>
<keyword evidence="3" id="KW-0564">Palmitate</keyword>
<evidence type="ECO:0000256" key="3">
    <source>
        <dbReference type="ARBA" id="ARBA00023139"/>
    </source>
</evidence>
<dbReference type="Gene3D" id="2.40.128.200">
    <property type="match status" value="1"/>
</dbReference>
<dbReference type="InterPro" id="IPR052755">
    <property type="entry name" value="Lysozyme_Inhibitor_LprI"/>
</dbReference>
<keyword evidence="1 5" id="KW-0732">Signal</keyword>
<dbReference type="PANTHER" id="PTHR37549">
    <property type="entry name" value="LIPOPROTEIN LPRI"/>
    <property type="match status" value="1"/>
</dbReference>